<feature type="domain" description="PPM-type phosphatase" evidence="3">
    <location>
        <begin position="51"/>
        <end position="279"/>
    </location>
</feature>
<feature type="region of interest" description="Disordered" evidence="1">
    <location>
        <begin position="393"/>
        <end position="427"/>
    </location>
</feature>
<comment type="caution">
    <text evidence="4">The sequence shown here is derived from an EMBL/GenBank/DDBJ whole genome shotgun (WGS) entry which is preliminary data.</text>
</comment>
<dbReference type="Gene3D" id="3.60.40.10">
    <property type="entry name" value="PPM-type phosphatase domain"/>
    <property type="match status" value="1"/>
</dbReference>
<keyword evidence="2" id="KW-1133">Transmembrane helix</keyword>
<evidence type="ECO:0000256" key="1">
    <source>
        <dbReference type="SAM" id="MobiDB-lite"/>
    </source>
</evidence>
<dbReference type="Proteomes" id="UP000469325">
    <property type="component" value="Unassembled WGS sequence"/>
</dbReference>
<dbReference type="SMART" id="SM00331">
    <property type="entry name" value="PP2C_SIG"/>
    <property type="match status" value="1"/>
</dbReference>
<dbReference type="EMBL" id="VUNC01000001">
    <property type="protein sequence ID" value="MST71678.1"/>
    <property type="molecule type" value="Genomic_DNA"/>
</dbReference>
<feature type="transmembrane region" description="Helical" evidence="2">
    <location>
        <begin position="299"/>
        <end position="325"/>
    </location>
</feature>
<dbReference type="SMART" id="SM00332">
    <property type="entry name" value="PP2Cc"/>
    <property type="match status" value="1"/>
</dbReference>
<dbReference type="SUPFAM" id="SSF81606">
    <property type="entry name" value="PP2C-like"/>
    <property type="match status" value="1"/>
</dbReference>
<keyword evidence="2" id="KW-0472">Membrane</keyword>
<dbReference type="PROSITE" id="PS51746">
    <property type="entry name" value="PPM_2"/>
    <property type="match status" value="1"/>
</dbReference>
<evidence type="ECO:0000256" key="2">
    <source>
        <dbReference type="SAM" id="Phobius"/>
    </source>
</evidence>
<dbReference type="InterPro" id="IPR036457">
    <property type="entry name" value="PPM-type-like_dom_sf"/>
</dbReference>
<dbReference type="GO" id="GO:0004722">
    <property type="term" value="F:protein serine/threonine phosphatase activity"/>
    <property type="evidence" value="ECO:0007669"/>
    <property type="project" value="InterPro"/>
</dbReference>
<accession>A0A6N7XKC4</accession>
<keyword evidence="5" id="KW-1185">Reference proteome</keyword>
<dbReference type="InterPro" id="IPR001932">
    <property type="entry name" value="PPM-type_phosphatase-like_dom"/>
</dbReference>
<feature type="region of interest" description="Disordered" evidence="1">
    <location>
        <begin position="12"/>
        <end position="50"/>
    </location>
</feature>
<feature type="compositionally biased region" description="Low complexity" evidence="1">
    <location>
        <begin position="401"/>
        <end position="421"/>
    </location>
</feature>
<gene>
    <name evidence="4" type="ORF">FYJ68_00885</name>
</gene>
<protein>
    <submittedName>
        <fullName evidence="4">Stp1/IreP family PP2C-type Ser/Thr phosphatase</fullName>
    </submittedName>
</protein>
<dbReference type="InterPro" id="IPR015655">
    <property type="entry name" value="PP2C"/>
</dbReference>
<evidence type="ECO:0000313" key="5">
    <source>
        <dbReference type="Proteomes" id="UP000469325"/>
    </source>
</evidence>
<dbReference type="CDD" id="cd00143">
    <property type="entry name" value="PP2Cc"/>
    <property type="match status" value="1"/>
</dbReference>
<evidence type="ECO:0000259" key="3">
    <source>
        <dbReference type="PROSITE" id="PS51746"/>
    </source>
</evidence>
<dbReference type="Pfam" id="PF13672">
    <property type="entry name" value="PP2C_2"/>
    <property type="match status" value="1"/>
</dbReference>
<dbReference type="AlphaFoldDB" id="A0A6N7XKC4"/>
<proteinExistence type="predicted"/>
<name>A0A6N7XKC4_9ACTN</name>
<keyword evidence="2" id="KW-0812">Transmembrane</keyword>
<reference evidence="4 5" key="1">
    <citation type="submission" date="2019-08" db="EMBL/GenBank/DDBJ databases">
        <title>In-depth cultivation of the pig gut microbiome towards novel bacterial diversity and tailored functional studies.</title>
        <authorList>
            <person name="Wylensek D."/>
            <person name="Hitch T.C.A."/>
            <person name="Clavel T."/>
        </authorList>
    </citation>
    <scope>NUCLEOTIDE SEQUENCE [LARGE SCALE GENOMIC DNA]</scope>
    <source>
        <strain evidence="4 5">CA-Schmier-601-WT-1</strain>
    </source>
</reference>
<organism evidence="4 5">
    <name type="scientific">Olsenella porci</name>
    <dbReference type="NCBI Taxonomy" id="2652279"/>
    <lineage>
        <taxon>Bacteria</taxon>
        <taxon>Bacillati</taxon>
        <taxon>Actinomycetota</taxon>
        <taxon>Coriobacteriia</taxon>
        <taxon>Coriobacteriales</taxon>
        <taxon>Atopobiaceae</taxon>
        <taxon>Olsenella</taxon>
    </lineage>
</organism>
<dbReference type="PANTHER" id="PTHR47992">
    <property type="entry name" value="PROTEIN PHOSPHATASE"/>
    <property type="match status" value="1"/>
</dbReference>
<dbReference type="NCBIfam" id="NF033484">
    <property type="entry name" value="Stp1_PP2C_phos"/>
    <property type="match status" value="1"/>
</dbReference>
<sequence>MIWRQPHRVNLAGMLPRHPQEEPVNSPGHDTIPVENREGAETRNGQTERLSWGARTDIGLVRGHNEDSFLVQPPLFAVCDGMGGHAAGEVASSIAVQTIGAQAPIHADDILLGAAVEAANAAVIEGAATGKGKPGMGCTASCVLIENNKMAIAHVGDSRIYLLHHGTLVRLTHDHSYVEELVDAGEITADEARVHPSRSIITRALGSDPDMYADHFTLDVSTGDRLIVCSDGLSSMVEDSEIEAIAVSSVTPQSAADNLTSAALSAGGHDNITVIVVDVSDDGAIEAHRTMRKRLIRRLLIFGGCLLAAMIAAGLVFVNSSWYLANNEGTVGIYQGITGSFMGIPLSHLEETTSVQISDLPDATQQSLIGGLRVGSEEEAKKTVESYRDQIDADKSSAAVTADRTTTSGSSDTADSSSSATKQNGGD</sequence>
<evidence type="ECO:0000313" key="4">
    <source>
        <dbReference type="EMBL" id="MST71678.1"/>
    </source>
</evidence>